<evidence type="ECO:0008006" key="4">
    <source>
        <dbReference type="Google" id="ProtNLM"/>
    </source>
</evidence>
<protein>
    <recommendedName>
        <fullName evidence="4">DUF4145 domain-containing protein</fullName>
    </recommendedName>
</protein>
<dbReference type="EMBL" id="BNJF01000004">
    <property type="protein sequence ID" value="GHO49224.1"/>
    <property type="molecule type" value="Genomic_DNA"/>
</dbReference>
<keyword evidence="1" id="KW-0472">Membrane</keyword>
<dbReference type="AlphaFoldDB" id="A0A8J3ID93"/>
<reference evidence="2" key="1">
    <citation type="submission" date="2020-10" db="EMBL/GenBank/DDBJ databases">
        <title>Taxonomic study of unclassified bacteria belonging to the class Ktedonobacteria.</title>
        <authorList>
            <person name="Yabe S."/>
            <person name="Wang C.M."/>
            <person name="Zheng Y."/>
            <person name="Sakai Y."/>
            <person name="Cavaletti L."/>
            <person name="Monciardini P."/>
            <person name="Donadio S."/>
        </authorList>
    </citation>
    <scope>NUCLEOTIDE SEQUENCE</scope>
    <source>
        <strain evidence="2">SOSP1-1</strain>
    </source>
</reference>
<evidence type="ECO:0000313" key="2">
    <source>
        <dbReference type="EMBL" id="GHO49224.1"/>
    </source>
</evidence>
<evidence type="ECO:0000313" key="3">
    <source>
        <dbReference type="Proteomes" id="UP000612362"/>
    </source>
</evidence>
<gene>
    <name evidence="2" type="ORF">KSX_73870</name>
</gene>
<comment type="caution">
    <text evidence="2">The sequence shown here is derived from an EMBL/GenBank/DDBJ whole genome shotgun (WGS) entry which is preliminary data.</text>
</comment>
<feature type="transmembrane region" description="Helical" evidence="1">
    <location>
        <begin position="25"/>
        <end position="45"/>
    </location>
</feature>
<dbReference type="RefSeq" id="WP_220198329.1">
    <property type="nucleotide sequence ID" value="NZ_BNJF01000004.1"/>
</dbReference>
<proteinExistence type="predicted"/>
<accession>A0A8J3ID93</accession>
<name>A0A8J3ID93_9CHLR</name>
<sequence length="231" mass="26203">MDKTTDSAHKGKRHKLWFKRDWKKALVIILCLMLIAIHSIWPHLAFDSINIWLGLTAIGLFLLPRLDFLFPYMKRIKKFKAWELELELSGLESNVEKAEVENSEAEIPQNISPEVEEVLREAARDPRAALLLLSSKIETTVRMRLEEAQLDLRSGGLILRFPPTNKAIETGIEKGLFPPTALSAYRDFQGIRNKIAHNYTFQVDNATILSLISLGSELLKLLSAKKPDTTG</sequence>
<organism evidence="2 3">
    <name type="scientific">Ktedonospora formicarum</name>
    <dbReference type="NCBI Taxonomy" id="2778364"/>
    <lineage>
        <taxon>Bacteria</taxon>
        <taxon>Bacillati</taxon>
        <taxon>Chloroflexota</taxon>
        <taxon>Ktedonobacteria</taxon>
        <taxon>Ktedonobacterales</taxon>
        <taxon>Ktedonobacteraceae</taxon>
        <taxon>Ktedonospora</taxon>
    </lineage>
</organism>
<evidence type="ECO:0000256" key="1">
    <source>
        <dbReference type="SAM" id="Phobius"/>
    </source>
</evidence>
<keyword evidence="3" id="KW-1185">Reference proteome</keyword>
<keyword evidence="1" id="KW-1133">Transmembrane helix</keyword>
<feature type="transmembrane region" description="Helical" evidence="1">
    <location>
        <begin position="51"/>
        <end position="70"/>
    </location>
</feature>
<dbReference type="Proteomes" id="UP000612362">
    <property type="component" value="Unassembled WGS sequence"/>
</dbReference>
<keyword evidence="1" id="KW-0812">Transmembrane</keyword>